<dbReference type="EMBL" id="CAVLEF010000003">
    <property type="protein sequence ID" value="CAK1542547.1"/>
    <property type="molecule type" value="Genomic_DNA"/>
</dbReference>
<dbReference type="PIRSF" id="PIRSF000137">
    <property type="entry name" value="Alcohol_oxidase"/>
    <property type="match status" value="1"/>
</dbReference>
<keyword evidence="7" id="KW-0732">Signal</keyword>
<dbReference type="PROSITE" id="PS00624">
    <property type="entry name" value="GMC_OXRED_2"/>
    <property type="match status" value="1"/>
</dbReference>
<dbReference type="AlphaFoldDB" id="A0AAV1J1P1"/>
<dbReference type="InterPro" id="IPR000172">
    <property type="entry name" value="GMC_OxRdtase_N"/>
</dbReference>
<dbReference type="PANTHER" id="PTHR11552">
    <property type="entry name" value="GLUCOSE-METHANOL-CHOLINE GMC OXIDOREDUCTASE"/>
    <property type="match status" value="1"/>
</dbReference>
<sequence length="613" mass="67837">MLPKISIPCQSWQSLLKLVLQMLALSQTITPAGWPPSYRLKDSETFDFVVVGAGSGGALVAARLSEIAKWKVLLIEAGGDPPFGSVAPGLFPLLPHTEYDWDYKHYLDPGIGQTHPGGFLPLVRGKMLGGTSSINYEMYVRGAPEDYDRWNESAPGWSWESVLPYFKKSEGMTDNSVFTNPRNAELHSTRGPVAISRPHNEEFDKINNIVLNSFEEIGVKRVLENNGLENYGMSLPHFTFANGRRYSTAEAFLKPAKDRENLYVTKHARVTHVHIDDTLRAHGVRITLDTGENISVYATKEVILAAGAVDTPKLLLLSGVGPQETLDKFNITVKADLPVGKNLQDHAGFTIAFTGQNKYDIGNSYDLSRIESFPVPLTNGFISVNSSLSDGFQDFYNMRPQLQILNTYKEAISSIDINNSDCKTLENYDDDYCLSLAEANLFREVNSVFMLLLHPLSTGEVSIRSTDPMVKPFINMGYLRHPHDIQVAKEGLKFLTNIVNTSYYKEAGGEIVRAKVKGCENLTWGSDAYWECYVINTVGTLMHPVGTCRMGPGGVVDERLRVFGITGLRIVDASIMPEIIGGNPNAPTMMIGEKAGDMIKEDYGELNISCENE</sequence>
<dbReference type="Pfam" id="PF00732">
    <property type="entry name" value="GMC_oxred_N"/>
    <property type="match status" value="1"/>
</dbReference>
<dbReference type="PANTHER" id="PTHR11552:SF147">
    <property type="entry name" value="CHOLINE DEHYDROGENASE, MITOCHONDRIAL"/>
    <property type="match status" value="1"/>
</dbReference>
<reference evidence="10 11" key="1">
    <citation type="submission" date="2023-11" db="EMBL/GenBank/DDBJ databases">
        <authorList>
            <person name="Okamura Y."/>
        </authorList>
    </citation>
    <scope>NUCLEOTIDE SEQUENCE [LARGE SCALE GENOMIC DNA]</scope>
</reference>
<keyword evidence="3 6" id="KW-0285">Flavoprotein</keyword>
<evidence type="ECO:0000259" key="8">
    <source>
        <dbReference type="PROSITE" id="PS00623"/>
    </source>
</evidence>
<evidence type="ECO:0000256" key="3">
    <source>
        <dbReference type="ARBA" id="ARBA00022630"/>
    </source>
</evidence>
<dbReference type="InterPro" id="IPR036188">
    <property type="entry name" value="FAD/NAD-bd_sf"/>
</dbReference>
<feature type="binding site" evidence="5">
    <location>
        <position position="131"/>
    </location>
    <ligand>
        <name>FAD</name>
        <dbReference type="ChEBI" id="CHEBI:57692"/>
    </ligand>
</feature>
<comment type="cofactor">
    <cofactor evidence="1 5">
        <name>FAD</name>
        <dbReference type="ChEBI" id="CHEBI:57692"/>
    </cofactor>
</comment>
<dbReference type="Pfam" id="PF05199">
    <property type="entry name" value="GMC_oxred_C"/>
    <property type="match status" value="1"/>
</dbReference>
<dbReference type="SUPFAM" id="SSF51905">
    <property type="entry name" value="FAD/NAD(P)-binding domain"/>
    <property type="match status" value="1"/>
</dbReference>
<dbReference type="SUPFAM" id="SSF54373">
    <property type="entry name" value="FAD-linked reductases, C-terminal domain"/>
    <property type="match status" value="1"/>
</dbReference>
<feature type="binding site" evidence="5">
    <location>
        <position position="270"/>
    </location>
    <ligand>
        <name>FAD</name>
        <dbReference type="ChEBI" id="CHEBI:57692"/>
    </ligand>
</feature>
<feature type="chain" id="PRO_5043460620" description="Glucose-methanol-choline oxidoreductase N-terminal domain-containing protein" evidence="7">
    <location>
        <begin position="27"/>
        <end position="613"/>
    </location>
</feature>
<evidence type="ECO:0000256" key="7">
    <source>
        <dbReference type="SAM" id="SignalP"/>
    </source>
</evidence>
<comment type="caution">
    <text evidence="10">The sequence shown here is derived from an EMBL/GenBank/DDBJ whole genome shotgun (WGS) entry which is preliminary data.</text>
</comment>
<gene>
    <name evidence="10" type="ORF">LNINA_LOCUS2434</name>
</gene>
<evidence type="ECO:0000256" key="1">
    <source>
        <dbReference type="ARBA" id="ARBA00001974"/>
    </source>
</evidence>
<dbReference type="PROSITE" id="PS00623">
    <property type="entry name" value="GMC_OXRED_1"/>
    <property type="match status" value="1"/>
</dbReference>
<dbReference type="GO" id="GO:0050660">
    <property type="term" value="F:flavin adenine dinucleotide binding"/>
    <property type="evidence" value="ECO:0007669"/>
    <property type="project" value="InterPro"/>
</dbReference>
<keyword evidence="4 5" id="KW-0274">FAD</keyword>
<keyword evidence="11" id="KW-1185">Reference proteome</keyword>
<evidence type="ECO:0000313" key="11">
    <source>
        <dbReference type="Proteomes" id="UP001497472"/>
    </source>
</evidence>
<dbReference type="Gene3D" id="3.30.560.10">
    <property type="entry name" value="Glucose Oxidase, domain 3"/>
    <property type="match status" value="1"/>
</dbReference>
<dbReference type="GO" id="GO:0016614">
    <property type="term" value="F:oxidoreductase activity, acting on CH-OH group of donors"/>
    <property type="evidence" value="ECO:0007669"/>
    <property type="project" value="InterPro"/>
</dbReference>
<feature type="signal peptide" evidence="7">
    <location>
        <begin position="1"/>
        <end position="26"/>
    </location>
</feature>
<dbReference type="InterPro" id="IPR012132">
    <property type="entry name" value="GMC_OxRdtase"/>
</dbReference>
<evidence type="ECO:0000256" key="4">
    <source>
        <dbReference type="ARBA" id="ARBA00022827"/>
    </source>
</evidence>
<feature type="domain" description="Glucose-methanol-choline oxidoreductase N-terminal" evidence="9">
    <location>
        <begin position="307"/>
        <end position="321"/>
    </location>
</feature>
<comment type="similarity">
    <text evidence="2 6">Belongs to the GMC oxidoreductase family.</text>
</comment>
<evidence type="ECO:0000313" key="10">
    <source>
        <dbReference type="EMBL" id="CAK1542547.1"/>
    </source>
</evidence>
<evidence type="ECO:0000256" key="2">
    <source>
        <dbReference type="ARBA" id="ARBA00010790"/>
    </source>
</evidence>
<evidence type="ECO:0000259" key="9">
    <source>
        <dbReference type="PROSITE" id="PS00624"/>
    </source>
</evidence>
<dbReference type="Proteomes" id="UP001497472">
    <property type="component" value="Unassembled WGS sequence"/>
</dbReference>
<dbReference type="InterPro" id="IPR007867">
    <property type="entry name" value="GMC_OxRtase_C"/>
</dbReference>
<protein>
    <recommendedName>
        <fullName evidence="8 9">Glucose-methanol-choline oxidoreductase N-terminal domain-containing protein</fullName>
    </recommendedName>
</protein>
<dbReference type="Gene3D" id="3.50.50.60">
    <property type="entry name" value="FAD/NAD(P)-binding domain"/>
    <property type="match status" value="1"/>
</dbReference>
<evidence type="ECO:0000256" key="6">
    <source>
        <dbReference type="RuleBase" id="RU003968"/>
    </source>
</evidence>
<proteinExistence type="inferred from homology"/>
<organism evidence="10 11">
    <name type="scientific">Leptosia nina</name>
    <dbReference type="NCBI Taxonomy" id="320188"/>
    <lineage>
        <taxon>Eukaryota</taxon>
        <taxon>Metazoa</taxon>
        <taxon>Ecdysozoa</taxon>
        <taxon>Arthropoda</taxon>
        <taxon>Hexapoda</taxon>
        <taxon>Insecta</taxon>
        <taxon>Pterygota</taxon>
        <taxon>Neoptera</taxon>
        <taxon>Endopterygota</taxon>
        <taxon>Lepidoptera</taxon>
        <taxon>Glossata</taxon>
        <taxon>Ditrysia</taxon>
        <taxon>Papilionoidea</taxon>
        <taxon>Pieridae</taxon>
        <taxon>Pierinae</taxon>
        <taxon>Leptosia</taxon>
    </lineage>
</organism>
<name>A0AAV1J1P1_9NEOP</name>
<accession>A0AAV1J1P1</accession>
<feature type="domain" description="Glucose-methanol-choline oxidoreductase N-terminal" evidence="8">
    <location>
        <begin position="125"/>
        <end position="148"/>
    </location>
</feature>
<evidence type="ECO:0000256" key="5">
    <source>
        <dbReference type="PIRSR" id="PIRSR000137-2"/>
    </source>
</evidence>